<evidence type="ECO:0000256" key="1">
    <source>
        <dbReference type="SAM" id="SignalP"/>
    </source>
</evidence>
<dbReference type="RefSeq" id="WP_100336582.1">
    <property type="nucleotide sequence ID" value="NZ_PGFA01000001.1"/>
</dbReference>
<name>A0A2M9BSN2_9BACT</name>
<organism evidence="2 3">
    <name type="scientific">Hymenobacter chitinivorans DSM 11115</name>
    <dbReference type="NCBI Taxonomy" id="1121954"/>
    <lineage>
        <taxon>Bacteria</taxon>
        <taxon>Pseudomonadati</taxon>
        <taxon>Bacteroidota</taxon>
        <taxon>Cytophagia</taxon>
        <taxon>Cytophagales</taxon>
        <taxon>Hymenobacteraceae</taxon>
        <taxon>Hymenobacter</taxon>
    </lineage>
</organism>
<gene>
    <name evidence="2" type="ORF">CLV45_2395</name>
</gene>
<keyword evidence="3" id="KW-1185">Reference proteome</keyword>
<feature type="chain" id="PRO_5014896271" description="Lipocalin-like protein" evidence="1">
    <location>
        <begin position="25"/>
        <end position="125"/>
    </location>
</feature>
<evidence type="ECO:0000313" key="3">
    <source>
        <dbReference type="Proteomes" id="UP000228535"/>
    </source>
</evidence>
<dbReference type="Proteomes" id="UP000228535">
    <property type="component" value="Unassembled WGS sequence"/>
</dbReference>
<evidence type="ECO:0000313" key="2">
    <source>
        <dbReference type="EMBL" id="PJJ60958.1"/>
    </source>
</evidence>
<accession>A0A2M9BSN2</accession>
<dbReference type="AlphaFoldDB" id="A0A2M9BSN2"/>
<proteinExistence type="predicted"/>
<comment type="caution">
    <text evidence="2">The sequence shown here is derived from an EMBL/GenBank/DDBJ whole genome shotgun (WGS) entry which is preliminary data.</text>
</comment>
<reference evidence="2 3" key="1">
    <citation type="submission" date="2017-11" db="EMBL/GenBank/DDBJ databases">
        <title>Genomic Encyclopedia of Archaeal and Bacterial Type Strains, Phase II (KMG-II): From Individual Species to Whole Genera.</title>
        <authorList>
            <person name="Goeker M."/>
        </authorList>
    </citation>
    <scope>NUCLEOTIDE SEQUENCE [LARGE SCALE GENOMIC DNA]</scope>
    <source>
        <strain evidence="2 3">DSM 11115</strain>
    </source>
</reference>
<dbReference type="OrthoDB" id="884632at2"/>
<protein>
    <recommendedName>
        <fullName evidence="4">Lipocalin-like protein</fullName>
    </recommendedName>
</protein>
<feature type="signal peptide" evidence="1">
    <location>
        <begin position="1"/>
        <end position="24"/>
    </location>
</feature>
<sequence length="125" mass="14044">MKTSLLALFTFNLFFLLLAVPAPAQTRAALPALPGYWNLETNLVTRDYTIVRFYNDRQELLYEERLTGLCLDLSRGNGLCQRTARQLNGALAQVLRTPEAAAQTMGALAQQLGQSRRVQRVYAVR</sequence>
<evidence type="ECO:0008006" key="4">
    <source>
        <dbReference type="Google" id="ProtNLM"/>
    </source>
</evidence>
<dbReference type="EMBL" id="PGFA01000001">
    <property type="protein sequence ID" value="PJJ60958.1"/>
    <property type="molecule type" value="Genomic_DNA"/>
</dbReference>
<keyword evidence="1" id="KW-0732">Signal</keyword>